<keyword evidence="2" id="KW-0472">Membrane</keyword>
<name>A0A845AGU0_9SPHN</name>
<dbReference type="Proteomes" id="UP000439780">
    <property type="component" value="Unassembled WGS sequence"/>
</dbReference>
<dbReference type="AlphaFoldDB" id="A0A845AGU0"/>
<keyword evidence="2" id="KW-0812">Transmembrane</keyword>
<accession>A0A845AGU0</accession>
<feature type="region of interest" description="Disordered" evidence="1">
    <location>
        <begin position="54"/>
        <end position="94"/>
    </location>
</feature>
<organism evidence="3 4">
    <name type="scientific">Qipengyuania algicida</name>
    <dbReference type="NCBI Taxonomy" id="1836209"/>
    <lineage>
        <taxon>Bacteria</taxon>
        <taxon>Pseudomonadati</taxon>
        <taxon>Pseudomonadota</taxon>
        <taxon>Alphaproteobacteria</taxon>
        <taxon>Sphingomonadales</taxon>
        <taxon>Erythrobacteraceae</taxon>
        <taxon>Qipengyuania</taxon>
    </lineage>
</organism>
<dbReference type="OrthoDB" id="7432270at2"/>
<keyword evidence="2" id="KW-1133">Transmembrane helix</keyword>
<reference evidence="3 4" key="1">
    <citation type="submission" date="2019-12" db="EMBL/GenBank/DDBJ databases">
        <title>Genomic-based taxomic classification of the family Erythrobacteraceae.</title>
        <authorList>
            <person name="Xu L."/>
        </authorList>
    </citation>
    <scope>NUCLEOTIDE SEQUENCE [LARGE SCALE GENOMIC DNA]</scope>
    <source>
        <strain evidence="3 4">KEMB 9005-328</strain>
    </source>
</reference>
<evidence type="ECO:0000313" key="3">
    <source>
        <dbReference type="EMBL" id="MXP28687.1"/>
    </source>
</evidence>
<comment type="caution">
    <text evidence="3">The sequence shown here is derived from an EMBL/GenBank/DDBJ whole genome shotgun (WGS) entry which is preliminary data.</text>
</comment>
<feature type="region of interest" description="Disordered" evidence="1">
    <location>
        <begin position="289"/>
        <end position="316"/>
    </location>
</feature>
<dbReference type="RefSeq" id="WP_160752986.1">
    <property type="nucleotide sequence ID" value="NZ_WTYA01000005.1"/>
</dbReference>
<protein>
    <recommendedName>
        <fullName evidence="5">Mitochondrial inner membrane protein</fullName>
    </recommendedName>
</protein>
<sequence>MEDYLTSRKTRGSARPIIMTVLASFLLGGALVGYGVYRYAKPEVVIERAAPPAAVPQPSAAPNASGATPDTSPTTPASTPSAQASEAADKAVARVAEQQGGLDQRLAAAEQRISRLDLQAQAAAGNAARAEGLLIAFSARRALDRGAQLGYLADQLRLRFGDAMPNAVNTIISFSRNPVTMDQLVAQLDGLAPTLKETDQLFSWARMRSELSQLFVIRRNTTPSPEPEKRIERAKLFLESGRVEPAIAEVKALPGADKAKAWISAAERYDSAQKALDLIETAAVLEPRKLRDGNGKQIEQASPADSSAAPPEPAET</sequence>
<evidence type="ECO:0000313" key="4">
    <source>
        <dbReference type="Proteomes" id="UP000439780"/>
    </source>
</evidence>
<proteinExistence type="predicted"/>
<feature type="transmembrane region" description="Helical" evidence="2">
    <location>
        <begin position="17"/>
        <end position="37"/>
    </location>
</feature>
<feature type="compositionally biased region" description="Low complexity" evidence="1">
    <location>
        <begin position="54"/>
        <end position="86"/>
    </location>
</feature>
<evidence type="ECO:0000256" key="1">
    <source>
        <dbReference type="SAM" id="MobiDB-lite"/>
    </source>
</evidence>
<dbReference type="EMBL" id="WTYA01000005">
    <property type="protein sequence ID" value="MXP28687.1"/>
    <property type="molecule type" value="Genomic_DNA"/>
</dbReference>
<evidence type="ECO:0000256" key="2">
    <source>
        <dbReference type="SAM" id="Phobius"/>
    </source>
</evidence>
<gene>
    <name evidence="3" type="ORF">GRI58_07620</name>
</gene>
<feature type="compositionally biased region" description="Low complexity" evidence="1">
    <location>
        <begin position="299"/>
        <end position="309"/>
    </location>
</feature>
<evidence type="ECO:0008006" key="5">
    <source>
        <dbReference type="Google" id="ProtNLM"/>
    </source>
</evidence>
<keyword evidence="4" id="KW-1185">Reference proteome</keyword>